<dbReference type="Proteomes" id="UP000540698">
    <property type="component" value="Unassembled WGS sequence"/>
</dbReference>
<evidence type="ECO:0000313" key="2">
    <source>
        <dbReference type="EMBL" id="NKY28982.1"/>
    </source>
</evidence>
<dbReference type="InterPro" id="IPR013087">
    <property type="entry name" value="Znf_C2H2_type"/>
</dbReference>
<keyword evidence="3" id="KW-1185">Reference proteome</keyword>
<organism evidence="2 3">
    <name type="scientific">Nocardia gamkensis</name>
    <dbReference type="NCBI Taxonomy" id="352869"/>
    <lineage>
        <taxon>Bacteria</taxon>
        <taxon>Bacillati</taxon>
        <taxon>Actinomycetota</taxon>
        <taxon>Actinomycetes</taxon>
        <taxon>Mycobacteriales</taxon>
        <taxon>Nocardiaceae</taxon>
        <taxon>Nocardia</taxon>
    </lineage>
</organism>
<reference evidence="2 3" key="1">
    <citation type="submission" date="2020-04" db="EMBL/GenBank/DDBJ databases">
        <title>MicrobeNet Type strains.</title>
        <authorList>
            <person name="Nicholson A.C."/>
        </authorList>
    </citation>
    <scope>NUCLEOTIDE SEQUENCE [LARGE SCALE GENOMIC DNA]</scope>
    <source>
        <strain evidence="2 3">DSM 44956</strain>
    </source>
</reference>
<protein>
    <recommendedName>
        <fullName evidence="1">C2H2-type domain-containing protein</fullName>
    </recommendedName>
</protein>
<gene>
    <name evidence="2" type="ORF">HGB38_22585</name>
</gene>
<accession>A0A7X6L7D6</accession>
<evidence type="ECO:0000259" key="1">
    <source>
        <dbReference type="PROSITE" id="PS00028"/>
    </source>
</evidence>
<dbReference type="PROSITE" id="PS00028">
    <property type="entry name" value="ZINC_FINGER_C2H2_1"/>
    <property type="match status" value="1"/>
</dbReference>
<sequence>MTARRSWVEDYCEDGNMPADSEHARGLMKLHASCTPPCPRKLSAERYLREHGLYH</sequence>
<dbReference type="AlphaFoldDB" id="A0A7X6L7D6"/>
<dbReference type="RefSeq" id="WP_157113873.1">
    <property type="nucleotide sequence ID" value="NZ_JAAXOS010000011.1"/>
</dbReference>
<dbReference type="EMBL" id="JAAXOS010000011">
    <property type="protein sequence ID" value="NKY28982.1"/>
    <property type="molecule type" value="Genomic_DNA"/>
</dbReference>
<proteinExistence type="predicted"/>
<comment type="caution">
    <text evidence="2">The sequence shown here is derived from an EMBL/GenBank/DDBJ whole genome shotgun (WGS) entry which is preliminary data.</text>
</comment>
<name>A0A7X6L7D6_9NOCA</name>
<feature type="domain" description="C2H2-type" evidence="1">
    <location>
        <begin position="34"/>
        <end position="55"/>
    </location>
</feature>
<evidence type="ECO:0000313" key="3">
    <source>
        <dbReference type="Proteomes" id="UP000540698"/>
    </source>
</evidence>